<dbReference type="AlphaFoldDB" id="A0A810Q749"/>
<keyword evidence="3" id="KW-1185">Reference proteome</keyword>
<dbReference type="EMBL" id="AP023418">
    <property type="protein sequence ID" value="BCK80453.1"/>
    <property type="molecule type" value="Genomic_DNA"/>
</dbReference>
<dbReference type="RefSeq" id="WP_213541403.1">
    <property type="nucleotide sequence ID" value="NZ_AP023418.1"/>
</dbReference>
<accession>A0A810Q749</accession>
<organism evidence="2 3">
    <name type="scientific">Vescimonas coprocola</name>
    <dbReference type="NCBI Taxonomy" id="2714355"/>
    <lineage>
        <taxon>Bacteria</taxon>
        <taxon>Bacillati</taxon>
        <taxon>Bacillota</taxon>
        <taxon>Clostridia</taxon>
        <taxon>Eubacteriales</taxon>
        <taxon>Oscillospiraceae</taxon>
        <taxon>Vescimonas</taxon>
    </lineage>
</organism>
<reference evidence="2" key="1">
    <citation type="submission" date="2020-09" db="EMBL/GenBank/DDBJ databases">
        <title>New species isolated from human feces.</title>
        <authorList>
            <person name="Kitahara M."/>
            <person name="Shigeno Y."/>
            <person name="Shime M."/>
            <person name="Matsumoto Y."/>
            <person name="Nakamura S."/>
            <person name="Motooka D."/>
            <person name="Fukuoka S."/>
            <person name="Nishikawa H."/>
            <person name="Benno Y."/>
        </authorList>
    </citation>
    <scope>NUCLEOTIDE SEQUENCE</scope>
    <source>
        <strain evidence="2">MM50</strain>
    </source>
</reference>
<dbReference type="KEGG" id="vcop:MM50RIKEN_02160"/>
<evidence type="ECO:0000256" key="1">
    <source>
        <dbReference type="SAM" id="MobiDB-lite"/>
    </source>
</evidence>
<sequence length="200" mass="22505">MPEQRLQPAVHNRGRGKADGRACRLDDLPPLSLEHGPALPWDSRHTALPVYQSDELWSAAGEVAGRVLYDRDGETFRAPYHSLEADTSPYGYQGIYGQRDIFGTFSLSTAAQHGRGYVVYAADEIPHAEYRNVPDSRFNYSYPYRFLQYPAKTALENRMSDHGAFRTVWSDLRYGPEVTPPVIKKNDQRNDPPAKAGGSF</sequence>
<gene>
    <name evidence="2" type="ORF">MM50RIKEN_02160</name>
</gene>
<dbReference type="Proteomes" id="UP000681035">
    <property type="component" value="Chromosome"/>
</dbReference>
<evidence type="ECO:0000313" key="3">
    <source>
        <dbReference type="Proteomes" id="UP000681035"/>
    </source>
</evidence>
<name>A0A810Q749_9FIRM</name>
<evidence type="ECO:0000313" key="2">
    <source>
        <dbReference type="EMBL" id="BCK80453.1"/>
    </source>
</evidence>
<protein>
    <submittedName>
        <fullName evidence="2">Uncharacterized protein</fullName>
    </submittedName>
</protein>
<proteinExistence type="predicted"/>
<feature type="region of interest" description="Disordered" evidence="1">
    <location>
        <begin position="1"/>
        <end position="21"/>
    </location>
</feature>
<feature type="region of interest" description="Disordered" evidence="1">
    <location>
        <begin position="179"/>
        <end position="200"/>
    </location>
</feature>